<dbReference type="AlphaFoldDB" id="A0A0J8G7P7"/>
<dbReference type="EMBL" id="AZHO01000025">
    <property type="protein sequence ID" value="KMT58677.1"/>
    <property type="molecule type" value="Genomic_DNA"/>
</dbReference>
<protein>
    <submittedName>
        <fullName evidence="1">Uncharacterized protein</fullName>
    </submittedName>
</protein>
<sequence>MPKESILFFGALIFMLKPSKMKRFHHFGSIMDMDVVFKLISQI</sequence>
<reference evidence="1 2" key="1">
    <citation type="journal article" date="2015" name="Genome Biol. Evol.">
        <title>Comparative Genomics of Listeria Sensu Lato: Genus-Wide Differences in Evolutionary Dynamics and the Progressive Gain of Complex, Potentially Pathogenicity-Related Traits through Lateral Gene Transfer.</title>
        <authorList>
            <person name="Chiara M."/>
            <person name="Caruso M."/>
            <person name="D'Erchia A.M."/>
            <person name="Manzari C."/>
            <person name="Fraccalvieri R."/>
            <person name="Goffredo E."/>
            <person name="Latorre L."/>
            <person name="Miccolupo A."/>
            <person name="Padalino I."/>
            <person name="Santagada G."/>
            <person name="Chiocco D."/>
            <person name="Pesole G."/>
            <person name="Horner D.S."/>
            <person name="Parisi A."/>
        </authorList>
    </citation>
    <scope>NUCLEOTIDE SEQUENCE [LARGE SCALE GENOMIC DNA]</scope>
    <source>
        <strain evidence="1 2">1991</strain>
    </source>
</reference>
<name>A0A0J8G7P7_9LIST</name>
<keyword evidence="2" id="KW-1185">Reference proteome</keyword>
<dbReference type="PATRIC" id="fig|1430899.3.peg.2140"/>
<proteinExistence type="predicted"/>
<evidence type="ECO:0000313" key="2">
    <source>
        <dbReference type="Proteomes" id="UP000052258"/>
    </source>
</evidence>
<dbReference type="Proteomes" id="UP000052258">
    <property type="component" value="Unassembled WGS sequence"/>
</dbReference>
<comment type="caution">
    <text evidence="1">The sequence shown here is derived from an EMBL/GenBank/DDBJ whole genome shotgun (WGS) entry which is preliminary data.</text>
</comment>
<evidence type="ECO:0000313" key="1">
    <source>
        <dbReference type="EMBL" id="KMT58677.1"/>
    </source>
</evidence>
<organism evidence="1 2">
    <name type="scientific">Listeria fleischmannii 1991</name>
    <dbReference type="NCBI Taxonomy" id="1430899"/>
    <lineage>
        <taxon>Bacteria</taxon>
        <taxon>Bacillati</taxon>
        <taxon>Bacillota</taxon>
        <taxon>Bacilli</taxon>
        <taxon>Bacillales</taxon>
        <taxon>Listeriaceae</taxon>
        <taxon>Listeria</taxon>
    </lineage>
</organism>
<accession>A0A0J8G7P7</accession>
<gene>
    <name evidence="1" type="ORF">X560_2089</name>
</gene>